<dbReference type="NCBIfam" id="TIGR02000">
    <property type="entry name" value="NifU_proper"/>
    <property type="match status" value="1"/>
</dbReference>
<evidence type="ECO:0000313" key="15">
    <source>
        <dbReference type="Proteomes" id="UP000009173"/>
    </source>
</evidence>
<dbReference type="InterPro" id="IPR001075">
    <property type="entry name" value="NIF_FeS_clus_asmbl_NifU_C"/>
</dbReference>
<dbReference type="CDD" id="cd06664">
    <property type="entry name" value="IscU_like"/>
    <property type="match status" value="1"/>
</dbReference>
<gene>
    <name evidence="14" type="ordered locus">Dvul_2295</name>
</gene>
<feature type="binding site" evidence="10">
    <location>
        <position position="105"/>
    </location>
    <ligand>
        <name>Fe cation</name>
        <dbReference type="ChEBI" id="CHEBI:24875"/>
    </ligand>
</feature>
<dbReference type="Gene3D" id="1.10.10.1100">
    <property type="entry name" value="BFD-like [2Fe-2S]-binding domain"/>
    <property type="match status" value="1"/>
</dbReference>
<dbReference type="EMBL" id="CP000527">
    <property type="protein sequence ID" value="ABM29311.1"/>
    <property type="molecule type" value="Genomic_DNA"/>
</dbReference>
<evidence type="ECO:0000256" key="8">
    <source>
        <dbReference type="ARBA" id="ARBA00034078"/>
    </source>
</evidence>
<dbReference type="InterPro" id="IPR002871">
    <property type="entry name" value="NIF_FeS_clus_asmbl_NifU_N"/>
</dbReference>
<dbReference type="RefSeq" id="WP_010937968.1">
    <property type="nucleotide sequence ID" value="NC_008751.1"/>
</dbReference>
<dbReference type="GO" id="GO:0005506">
    <property type="term" value="F:iron ion binding"/>
    <property type="evidence" value="ECO:0007669"/>
    <property type="project" value="InterPro"/>
</dbReference>
<dbReference type="AlphaFoldDB" id="A0A0H3AA61"/>
<evidence type="ECO:0000256" key="7">
    <source>
        <dbReference type="ARBA" id="ARBA00023231"/>
    </source>
</evidence>
<proteinExistence type="inferred from homology"/>
<keyword evidence="5 10" id="KW-0408">Iron</keyword>
<name>A0A0H3AA61_NITV4</name>
<comment type="cofactor">
    <cofactor evidence="8">
        <name>[2Fe-2S] cluster</name>
        <dbReference type="ChEBI" id="CHEBI:190135"/>
    </cofactor>
</comment>
<dbReference type="Pfam" id="PF01592">
    <property type="entry name" value="NifU_N"/>
    <property type="match status" value="1"/>
</dbReference>
<dbReference type="SUPFAM" id="SSF82649">
    <property type="entry name" value="SufE/NifU"/>
    <property type="match status" value="1"/>
</dbReference>
<feature type="binding site" evidence="10">
    <location>
        <position position="35"/>
    </location>
    <ligand>
        <name>Fe cation</name>
        <dbReference type="ChEBI" id="CHEBI:24875"/>
    </ligand>
</feature>
<protein>
    <recommendedName>
        <fullName evidence="2 9">Nitrogen fixation protein NifU</fullName>
    </recommendedName>
</protein>
<comment type="cofactor">
    <cofactor evidence="10">
        <name>Fe cation</name>
        <dbReference type="ChEBI" id="CHEBI:24875"/>
    </cofactor>
    <text evidence="10">Binds 1 Fe cation per subunit.</text>
</comment>
<dbReference type="Gene3D" id="3.30.300.130">
    <property type="entry name" value="Fe-S cluster assembly (FSCA)"/>
    <property type="match status" value="1"/>
</dbReference>
<dbReference type="SUPFAM" id="SSF117916">
    <property type="entry name" value="Fe-S cluster assembly (FSCA) domain-like"/>
    <property type="match status" value="1"/>
</dbReference>
<evidence type="ECO:0000259" key="13">
    <source>
        <dbReference type="Pfam" id="PF04324"/>
    </source>
</evidence>
<feature type="domain" description="NIF system FeS cluster assembly NifU C-terminal" evidence="11">
    <location>
        <begin position="211"/>
        <end position="276"/>
    </location>
</feature>
<dbReference type="PANTHER" id="PTHR10093">
    <property type="entry name" value="IRON-SULFUR CLUSTER ASSEMBLY ENZYME NIFU HOMOLOG"/>
    <property type="match status" value="1"/>
</dbReference>
<feature type="binding site" evidence="10">
    <location>
        <position position="136"/>
    </location>
    <ligand>
        <name>[2Fe-2S] cluster</name>
        <dbReference type="ChEBI" id="CHEBI:190135"/>
    </ligand>
</feature>
<evidence type="ECO:0000256" key="4">
    <source>
        <dbReference type="ARBA" id="ARBA00022723"/>
    </source>
</evidence>
<dbReference type="Pfam" id="PF04324">
    <property type="entry name" value="Fer2_BFD"/>
    <property type="match status" value="1"/>
</dbReference>
<evidence type="ECO:0000313" key="14">
    <source>
        <dbReference type="EMBL" id="ABM29311.1"/>
    </source>
</evidence>
<feature type="binding site" evidence="10">
    <location>
        <position position="61"/>
    </location>
    <ligand>
        <name>Fe cation</name>
        <dbReference type="ChEBI" id="CHEBI:24875"/>
    </ligand>
</feature>
<feature type="binding site" evidence="10">
    <location>
        <position position="138"/>
    </location>
    <ligand>
        <name>[2Fe-2S] cluster</name>
        <dbReference type="ChEBI" id="CHEBI:190135"/>
    </ligand>
</feature>
<dbReference type="InterPro" id="IPR007419">
    <property type="entry name" value="BFD-like_2Fe2S-bd_dom"/>
</dbReference>
<dbReference type="CDD" id="cd19947">
    <property type="entry name" value="NifU_Fer2_BFD-like"/>
    <property type="match status" value="1"/>
</dbReference>
<evidence type="ECO:0000259" key="12">
    <source>
        <dbReference type="Pfam" id="PF01592"/>
    </source>
</evidence>
<dbReference type="HOGENOM" id="CLU_079283_0_0_7"/>
<organism evidence="14 15">
    <name type="scientific">Nitratidesulfovibrio vulgaris (strain DP4)</name>
    <name type="common">Desulfovibrio vulgaris</name>
    <dbReference type="NCBI Taxonomy" id="391774"/>
    <lineage>
        <taxon>Bacteria</taxon>
        <taxon>Pseudomonadati</taxon>
        <taxon>Thermodesulfobacteriota</taxon>
        <taxon>Desulfovibrionia</taxon>
        <taxon>Desulfovibrionales</taxon>
        <taxon>Desulfovibrionaceae</taxon>
        <taxon>Nitratidesulfovibrio</taxon>
    </lineage>
</organism>
<evidence type="ECO:0000256" key="10">
    <source>
        <dbReference type="PIRSR" id="PIRSR000375-1"/>
    </source>
</evidence>
<keyword evidence="6 10" id="KW-0411">Iron-sulfur</keyword>
<dbReference type="InterPro" id="IPR010238">
    <property type="entry name" value="NIF_FeS_clus_asmbl_NifU"/>
</dbReference>
<comment type="function">
    <text evidence="9">May be involved in the formation or repair of [Fe-S] clusters present in iron-sulfur proteins.</text>
</comment>
<comment type="cofactor">
    <cofactor evidence="10">
        <name>[2Fe-2S] cluster</name>
        <dbReference type="ChEBI" id="CHEBI:190135"/>
    </cofactor>
    <text evidence="10">Binds 1 [2Fe-2S] cluster per subunit.</text>
</comment>
<feature type="binding site" evidence="10">
    <location>
        <position position="171"/>
    </location>
    <ligand>
        <name>[2Fe-2S] cluster</name>
        <dbReference type="ChEBI" id="CHEBI:190135"/>
    </ligand>
</feature>
<accession>A0A0H3AA61</accession>
<dbReference type="PIRSF" id="PIRSF000375">
    <property type="entry name" value="NifU"/>
    <property type="match status" value="1"/>
</dbReference>
<dbReference type="Gene3D" id="3.90.1010.10">
    <property type="match status" value="1"/>
</dbReference>
<feature type="binding site" evidence="10">
    <location>
        <position position="174"/>
    </location>
    <ligand>
        <name>[2Fe-2S] cluster</name>
        <dbReference type="ChEBI" id="CHEBI:190135"/>
    </ligand>
</feature>
<dbReference type="KEGG" id="dvl:Dvul_2295"/>
<evidence type="ECO:0000256" key="2">
    <source>
        <dbReference type="ARBA" id="ARBA00015278"/>
    </source>
</evidence>
<dbReference type="GO" id="GO:0051537">
    <property type="term" value="F:2 iron, 2 sulfur cluster binding"/>
    <property type="evidence" value="ECO:0007669"/>
    <property type="project" value="UniProtKB-KW"/>
</dbReference>
<dbReference type="Pfam" id="PF01106">
    <property type="entry name" value="NifU"/>
    <property type="match status" value="1"/>
</dbReference>
<dbReference type="InterPro" id="IPR016217">
    <property type="entry name" value="N_fixation_NifU"/>
</dbReference>
<dbReference type="InterPro" id="IPR041854">
    <property type="entry name" value="BFD-like_2Fe2S-bd_dom_sf"/>
</dbReference>
<dbReference type="SMR" id="A0A0H3AA61"/>
<feature type="domain" description="NIF system FeS cluster assembly NifU N-terminal" evidence="12">
    <location>
        <begin position="4"/>
        <end position="123"/>
    </location>
</feature>
<evidence type="ECO:0000256" key="3">
    <source>
        <dbReference type="ARBA" id="ARBA00022714"/>
    </source>
</evidence>
<evidence type="ECO:0000256" key="6">
    <source>
        <dbReference type="ARBA" id="ARBA00023014"/>
    </source>
</evidence>
<keyword evidence="4 10" id="KW-0479">Metal-binding</keyword>
<keyword evidence="3 10" id="KW-0001">2Fe-2S</keyword>
<feature type="domain" description="BFD-like [2Fe-2S]-binding" evidence="13">
    <location>
        <begin position="134"/>
        <end position="183"/>
    </location>
</feature>
<dbReference type="GO" id="GO:0016226">
    <property type="term" value="P:iron-sulfur cluster assembly"/>
    <property type="evidence" value="ECO:0007669"/>
    <property type="project" value="InterPro"/>
</dbReference>
<sequence>MWDYTDKVREHFLNPRNVGSLDDANAIGEVGSLACGDALKLYLKIDDEGRIQDARFQTFGCASAIASSSALTELIKGMLVEDALKISNKDIAAHLGGLPKEKMHCSVMGQEALEAAIRNWRGEPAVEHAHEGKLVCKCFGITDEQIIRAIRENNLKTVEDITHFTKAGGGCGDCLEEIRHILDVELGKEPECLTPLEPPKKLTNVQRMQLVMKVLDGEIRPRLQQDGGDIELVDMNGTEVMVALRGMCTSCPSSQLTLKEFVERTLRDHVDQEIVVREVSA</sequence>
<comment type="similarity">
    <text evidence="1 9">Belongs to the NifU family.</text>
</comment>
<dbReference type="InterPro" id="IPR034904">
    <property type="entry name" value="FSCA_dom_sf"/>
</dbReference>
<keyword evidence="7 9" id="KW-0535">Nitrogen fixation</keyword>
<evidence type="ECO:0000256" key="1">
    <source>
        <dbReference type="ARBA" id="ARBA00006420"/>
    </source>
</evidence>
<evidence type="ECO:0000256" key="9">
    <source>
        <dbReference type="PIRNR" id="PIRNR000375"/>
    </source>
</evidence>
<dbReference type="Proteomes" id="UP000009173">
    <property type="component" value="Chromosome"/>
</dbReference>
<evidence type="ECO:0000259" key="11">
    <source>
        <dbReference type="Pfam" id="PF01106"/>
    </source>
</evidence>
<evidence type="ECO:0000256" key="5">
    <source>
        <dbReference type="ARBA" id="ARBA00023004"/>
    </source>
</evidence>
<reference evidence="15" key="1">
    <citation type="journal article" date="2009" name="Environ. Microbiol.">
        <title>Contribution of mobile genetic elements to Desulfovibrio vulgaris genome plasticity.</title>
        <authorList>
            <person name="Walker C.B."/>
            <person name="Stolyar S."/>
            <person name="Chivian D."/>
            <person name="Pinel N."/>
            <person name="Gabster J.A."/>
            <person name="Dehal P.S."/>
            <person name="He Z."/>
            <person name="Yang Z.K."/>
            <person name="Yen H.C."/>
            <person name="Zhou J."/>
            <person name="Wall J.D."/>
            <person name="Hazen T.C."/>
            <person name="Arkin A.P."/>
            <person name="Stahl D.A."/>
        </authorList>
    </citation>
    <scope>NUCLEOTIDE SEQUENCE [LARGE SCALE GENOMIC DNA]</scope>
    <source>
        <strain evidence="15">DP4</strain>
    </source>
</reference>